<feature type="domain" description="Streptomycin biosynthesis protein StrF" evidence="1">
    <location>
        <begin position="7"/>
        <end position="206"/>
    </location>
</feature>
<protein>
    <submittedName>
        <fullName evidence="2">Glycosyltransferase</fullName>
    </submittedName>
</protein>
<proteinExistence type="predicted"/>
<evidence type="ECO:0000313" key="2">
    <source>
        <dbReference type="EMBL" id="PSR26989.1"/>
    </source>
</evidence>
<dbReference type="SUPFAM" id="SSF53448">
    <property type="entry name" value="Nucleotide-diphospho-sugar transferases"/>
    <property type="match status" value="1"/>
</dbReference>
<dbReference type="AlphaFoldDB" id="A0A2T2WXM7"/>
<sequence>MDDGVISFITCVNNDNLYHMCVSHIQSLTVPQGLRIELVRVSGSVSMTAGYNLGMSRAHGQYKVYLHQDVFILNTNLISDIMYIFNRFPDVGLMGLCGVETVPESGIWWEGQPKFGQVLEFRNKYQFLGFEPFSSPVREVAAVDGLFMATRVDLPWNEEIPGFHLYDTSHALDYRAAKWKVVIPYQQIPWALHYCGTDWDIPSYQHSLERFRQLYADQLLNPKDNC</sequence>
<dbReference type="EMBL" id="PXYT01000030">
    <property type="protein sequence ID" value="PSR26989.1"/>
    <property type="molecule type" value="Genomic_DNA"/>
</dbReference>
<gene>
    <name evidence="2" type="ORF">C7B43_12535</name>
</gene>
<evidence type="ECO:0000259" key="1">
    <source>
        <dbReference type="Pfam" id="PF13712"/>
    </source>
</evidence>
<reference evidence="2 3" key="1">
    <citation type="journal article" date="2014" name="BMC Genomics">
        <title>Comparison of environmental and isolate Sulfobacillus genomes reveals diverse carbon, sulfur, nitrogen, and hydrogen metabolisms.</title>
        <authorList>
            <person name="Justice N.B."/>
            <person name="Norman A."/>
            <person name="Brown C.T."/>
            <person name="Singh A."/>
            <person name="Thomas B.C."/>
            <person name="Banfield J.F."/>
        </authorList>
    </citation>
    <scope>NUCLEOTIDE SEQUENCE [LARGE SCALE GENOMIC DNA]</scope>
    <source>
        <strain evidence="2">AMDSBA1</strain>
    </source>
</reference>
<dbReference type="InterPro" id="IPR059123">
    <property type="entry name" value="StrF_dom"/>
</dbReference>
<dbReference type="Proteomes" id="UP000242699">
    <property type="component" value="Unassembled WGS sequence"/>
</dbReference>
<dbReference type="GO" id="GO:0016740">
    <property type="term" value="F:transferase activity"/>
    <property type="evidence" value="ECO:0007669"/>
    <property type="project" value="UniProtKB-KW"/>
</dbReference>
<name>A0A2T2WXM7_9FIRM</name>
<accession>A0A2T2WXM7</accession>
<dbReference type="Gene3D" id="3.90.550.10">
    <property type="entry name" value="Spore Coat Polysaccharide Biosynthesis Protein SpsA, Chain A"/>
    <property type="match status" value="1"/>
</dbReference>
<dbReference type="InterPro" id="IPR029044">
    <property type="entry name" value="Nucleotide-diphossugar_trans"/>
</dbReference>
<dbReference type="Pfam" id="PF13712">
    <property type="entry name" value="Glyco_tranf_2_5"/>
    <property type="match status" value="1"/>
</dbReference>
<organism evidence="2 3">
    <name type="scientific">Sulfobacillus benefaciens</name>
    <dbReference type="NCBI Taxonomy" id="453960"/>
    <lineage>
        <taxon>Bacteria</taxon>
        <taxon>Bacillati</taxon>
        <taxon>Bacillota</taxon>
        <taxon>Clostridia</taxon>
        <taxon>Eubacteriales</taxon>
        <taxon>Clostridiales Family XVII. Incertae Sedis</taxon>
        <taxon>Sulfobacillus</taxon>
    </lineage>
</organism>
<evidence type="ECO:0000313" key="3">
    <source>
        <dbReference type="Proteomes" id="UP000242699"/>
    </source>
</evidence>
<keyword evidence="2" id="KW-0808">Transferase</keyword>
<comment type="caution">
    <text evidence="2">The sequence shown here is derived from an EMBL/GenBank/DDBJ whole genome shotgun (WGS) entry which is preliminary data.</text>
</comment>